<reference evidence="6 7" key="1">
    <citation type="journal article" date="2007" name="Virology">
        <title>Sequence and annotation of the 369-kb NY-2A and the 345-kb AR158 viruses that infect Chlorella NC64A.</title>
        <authorList>
            <person name="Fitzgerald L.A."/>
            <person name="Graves M.V."/>
            <person name="Li X."/>
            <person name="Feldblyum T."/>
            <person name="Nierman W.C."/>
            <person name="Van Etten J.L."/>
        </authorList>
    </citation>
    <scope>NUCLEOTIDE SEQUENCE [LARGE SCALE GENOMIC DNA]</scope>
    <source>
        <strain evidence="6 7">NY-2A</strain>
    </source>
</reference>
<comment type="similarity">
    <text evidence="1 3">Belongs to the PCNA family.</text>
</comment>
<evidence type="ECO:0000256" key="3">
    <source>
        <dbReference type="RuleBase" id="RU003671"/>
    </source>
</evidence>
<proteinExistence type="inferred from homology"/>
<feature type="domain" description="Proliferating cell nuclear antigen PCNA N-terminal" evidence="4">
    <location>
        <begin position="8"/>
        <end position="130"/>
    </location>
</feature>
<dbReference type="NCBIfam" id="TIGR00590">
    <property type="entry name" value="pcna"/>
    <property type="match status" value="1"/>
</dbReference>
<organism evidence="6 7">
    <name type="scientific">Paramecium bursaria Chlorella virus NY2A</name>
    <name type="common">PBCV-NY2A</name>
    <dbReference type="NCBI Taxonomy" id="46021"/>
    <lineage>
        <taxon>Viruses</taxon>
        <taxon>Varidnaviria</taxon>
        <taxon>Bamfordvirae</taxon>
        <taxon>Nucleocytoviricota</taxon>
        <taxon>Megaviricetes</taxon>
        <taxon>Algavirales</taxon>
        <taxon>Phycodnaviridae</taxon>
        <taxon>Chlorovirus</taxon>
        <taxon>Chlorovirus americanus</taxon>
    </lineage>
</organism>
<dbReference type="GO" id="GO:0006275">
    <property type="term" value="P:regulation of DNA replication"/>
    <property type="evidence" value="ECO:0007669"/>
    <property type="project" value="InterPro"/>
</dbReference>
<sequence length="262" mass="29687">MEDDNVLFHIRTLQGNVIKSLFDCLKEILHDVMLSFGPTGIRISALDGAKVSLVHLKLDSDSFEEYMCEHTYELGVNVLNMFKLLRSAGSHDSILFRYLKNDPHMLELTIQNFEKNSLTKFNMKLIEIDSVEIEVGDIEFDTIIVMPANYFQRICRDMSDITDHLVIVKRGDEVSFNSDYTCVTDFASQKTIIGDSDNGQITCNNDTDYESKFSLKYLTSFCKASGMSSAVEIYLKESYPLILKYTVGSMGNLKFVIAPVLS</sequence>
<keyword evidence="3" id="KW-0235">DNA replication</keyword>
<dbReference type="PROSITE" id="PS01251">
    <property type="entry name" value="PCNA_1"/>
    <property type="match status" value="1"/>
</dbReference>
<dbReference type="InterPro" id="IPR022649">
    <property type="entry name" value="Pr_cel_nuc_antig_C"/>
</dbReference>
<dbReference type="RefSeq" id="YP_001497457.1">
    <property type="nucleotide sequence ID" value="NC_009898.1"/>
</dbReference>
<evidence type="ECO:0000256" key="1">
    <source>
        <dbReference type="ARBA" id="ARBA00010462"/>
    </source>
</evidence>
<dbReference type="Pfam" id="PF00705">
    <property type="entry name" value="PCNA_N"/>
    <property type="match status" value="1"/>
</dbReference>
<dbReference type="PANTHER" id="PTHR11352">
    <property type="entry name" value="PROLIFERATING CELL NUCLEAR ANTIGEN"/>
    <property type="match status" value="1"/>
</dbReference>
<keyword evidence="7" id="KW-1185">Reference proteome</keyword>
<evidence type="ECO:0000313" key="6">
    <source>
        <dbReference type="EMBL" id="ABT14660.1"/>
    </source>
</evidence>
<dbReference type="Pfam" id="PF02747">
    <property type="entry name" value="PCNA_C"/>
    <property type="match status" value="1"/>
</dbReference>
<evidence type="ECO:0000256" key="2">
    <source>
        <dbReference type="ARBA" id="ARBA00023125"/>
    </source>
</evidence>
<dbReference type="InterPro" id="IPR022648">
    <property type="entry name" value="Pr_cel_nuc_antig_N"/>
</dbReference>
<gene>
    <name evidence="6" type="primary">B261L</name>
    <name evidence="6" type="ORF">NY2A_B261L</name>
</gene>
<feature type="domain" description="Proliferating cell nuclear antigen PCNA C-terminal" evidence="5">
    <location>
        <begin position="135"/>
        <end position="259"/>
    </location>
</feature>
<dbReference type="Proteomes" id="UP000202419">
    <property type="component" value="Segment"/>
</dbReference>
<dbReference type="PRINTS" id="PR00339">
    <property type="entry name" value="PCNACYCLIN"/>
</dbReference>
<dbReference type="InterPro" id="IPR046938">
    <property type="entry name" value="DNA_clamp_sf"/>
</dbReference>
<evidence type="ECO:0000259" key="4">
    <source>
        <dbReference type="Pfam" id="PF00705"/>
    </source>
</evidence>
<dbReference type="GO" id="GO:0030337">
    <property type="term" value="F:DNA polymerase processivity factor activity"/>
    <property type="evidence" value="ECO:0007669"/>
    <property type="project" value="InterPro"/>
</dbReference>
<dbReference type="OrthoDB" id="7519at10239"/>
<dbReference type="InterPro" id="IPR000730">
    <property type="entry name" value="Pr_cel_nuc_antig"/>
</dbReference>
<evidence type="ECO:0000313" key="7">
    <source>
        <dbReference type="Proteomes" id="UP000202419"/>
    </source>
</evidence>
<dbReference type="GeneID" id="5659568"/>
<dbReference type="GO" id="GO:0019985">
    <property type="term" value="P:translesion synthesis"/>
    <property type="evidence" value="ECO:0007669"/>
    <property type="project" value="TreeGrafter"/>
</dbReference>
<dbReference type="InterPro" id="IPR022659">
    <property type="entry name" value="Pr_cel_nuc_antig_CS"/>
</dbReference>
<organismHost>
    <name type="scientific">Chlorella</name>
    <dbReference type="NCBI Taxonomy" id="3071"/>
</organismHost>
<keyword evidence="2 3" id="KW-0238">DNA-binding</keyword>
<accession>A7IWD6</accession>
<dbReference type="SUPFAM" id="SSF55979">
    <property type="entry name" value="DNA clamp"/>
    <property type="match status" value="2"/>
</dbReference>
<dbReference type="KEGG" id="vg:5659568"/>
<dbReference type="EMBL" id="DQ491002">
    <property type="protein sequence ID" value="ABT14660.1"/>
    <property type="molecule type" value="Genomic_DNA"/>
</dbReference>
<protein>
    <submittedName>
        <fullName evidence="6">Uncharacterized protein B261L</fullName>
    </submittedName>
</protein>
<dbReference type="GO" id="GO:0006298">
    <property type="term" value="P:mismatch repair"/>
    <property type="evidence" value="ECO:0007669"/>
    <property type="project" value="TreeGrafter"/>
</dbReference>
<dbReference type="GO" id="GO:0006272">
    <property type="term" value="P:leading strand elongation"/>
    <property type="evidence" value="ECO:0007669"/>
    <property type="project" value="TreeGrafter"/>
</dbReference>
<dbReference type="GO" id="GO:0003677">
    <property type="term" value="F:DNA binding"/>
    <property type="evidence" value="ECO:0007669"/>
    <property type="project" value="UniProtKB-KW"/>
</dbReference>
<dbReference type="Gene3D" id="3.70.10.10">
    <property type="match status" value="1"/>
</dbReference>
<name>A7IWD6_PBCVN</name>
<evidence type="ECO:0000259" key="5">
    <source>
        <dbReference type="Pfam" id="PF02747"/>
    </source>
</evidence>
<dbReference type="PANTHER" id="PTHR11352:SF0">
    <property type="entry name" value="PROLIFERATING CELL NUCLEAR ANTIGEN"/>
    <property type="match status" value="1"/>
</dbReference>
<dbReference type="HAMAP" id="MF_00317">
    <property type="entry name" value="DNApol_clamp_arch"/>
    <property type="match status" value="1"/>
</dbReference>
<dbReference type="CDD" id="cd00577">
    <property type="entry name" value="PCNA"/>
    <property type="match status" value="1"/>
</dbReference>